<dbReference type="InterPro" id="IPR036322">
    <property type="entry name" value="WD40_repeat_dom_sf"/>
</dbReference>
<evidence type="ECO:0000256" key="4">
    <source>
        <dbReference type="ARBA" id="ARBA00022737"/>
    </source>
</evidence>
<feature type="compositionally biased region" description="Low complexity" evidence="9">
    <location>
        <begin position="10"/>
        <end position="22"/>
    </location>
</feature>
<dbReference type="GO" id="GO:0000463">
    <property type="term" value="P:maturation of LSU-rRNA from tricistronic rRNA transcript (SSU-rRNA, 5.8S rRNA, LSU-rRNA)"/>
    <property type="evidence" value="ECO:0007669"/>
    <property type="project" value="UniProtKB-UniRule"/>
</dbReference>
<feature type="compositionally biased region" description="Polar residues" evidence="9">
    <location>
        <begin position="830"/>
        <end position="857"/>
    </location>
</feature>
<dbReference type="STRING" id="7395.A0A1A9USV2"/>
<evidence type="ECO:0000256" key="5">
    <source>
        <dbReference type="ARBA" id="ARBA00023242"/>
    </source>
</evidence>
<evidence type="ECO:0000259" key="10">
    <source>
        <dbReference type="SMART" id="SM01035"/>
    </source>
</evidence>
<dbReference type="EnsemblMetazoa" id="GAUT014220-RA">
    <property type="protein sequence ID" value="GAUT014220-PA"/>
    <property type="gene ID" value="GAUT014220"/>
</dbReference>
<dbReference type="Pfam" id="PF00400">
    <property type="entry name" value="WD40"/>
    <property type="match status" value="2"/>
</dbReference>
<dbReference type="GO" id="GO:0043021">
    <property type="term" value="F:ribonucleoprotein complex binding"/>
    <property type="evidence" value="ECO:0007669"/>
    <property type="project" value="UniProtKB-UniRule"/>
</dbReference>
<evidence type="ECO:0000256" key="1">
    <source>
        <dbReference type="ARBA" id="ARBA00022517"/>
    </source>
</evidence>
<evidence type="ECO:0000256" key="6">
    <source>
        <dbReference type="ARBA" id="ARBA00055102"/>
    </source>
</evidence>
<evidence type="ECO:0000313" key="11">
    <source>
        <dbReference type="EnsemblMetazoa" id="GAUT014220-PA"/>
    </source>
</evidence>
<feature type="region of interest" description="Disordered" evidence="9">
    <location>
        <begin position="1327"/>
        <end position="1348"/>
    </location>
</feature>
<keyword evidence="2 7" id="KW-0698">rRNA processing</keyword>
<feature type="compositionally biased region" description="Basic residues" evidence="9">
    <location>
        <begin position="148"/>
        <end position="160"/>
    </location>
</feature>
<dbReference type="SMART" id="SM00320">
    <property type="entry name" value="WD40"/>
    <property type="match status" value="6"/>
</dbReference>
<dbReference type="InterPro" id="IPR012953">
    <property type="entry name" value="BOP1_N_dom"/>
</dbReference>
<dbReference type="GO" id="GO:0005654">
    <property type="term" value="C:nucleoplasm"/>
    <property type="evidence" value="ECO:0007669"/>
    <property type="project" value="UniProtKB-SubCell"/>
</dbReference>
<dbReference type="SMART" id="SM01035">
    <property type="entry name" value="BOP1NT"/>
    <property type="match status" value="1"/>
</dbReference>
<proteinExistence type="inferred from homology"/>
<evidence type="ECO:0000256" key="9">
    <source>
        <dbReference type="SAM" id="MobiDB-lite"/>
    </source>
</evidence>
<comment type="function">
    <text evidence="7">Required for maturation of ribosomal RNAs and formation of the large ribosomal subunit.</text>
</comment>
<feature type="compositionally biased region" description="Basic and acidic residues" evidence="9">
    <location>
        <begin position="93"/>
        <end position="105"/>
    </location>
</feature>
<reference evidence="11" key="1">
    <citation type="submission" date="2020-05" db="UniProtKB">
        <authorList>
            <consortium name="EnsemblMetazoa"/>
        </authorList>
    </citation>
    <scope>IDENTIFICATION</scope>
    <source>
        <strain evidence="11">TTRI</strain>
    </source>
</reference>
<dbReference type="PROSITE" id="PS50082">
    <property type="entry name" value="WD_REPEATS_2"/>
    <property type="match status" value="1"/>
</dbReference>
<feature type="compositionally biased region" description="Acidic residues" evidence="9">
    <location>
        <begin position="80"/>
        <end position="90"/>
    </location>
</feature>
<feature type="region of interest" description="Disordered" evidence="9">
    <location>
        <begin position="830"/>
        <end position="878"/>
    </location>
</feature>
<name>A0A1A9USV2_GLOAU</name>
<dbReference type="InterPro" id="IPR019775">
    <property type="entry name" value="WD40_repeat_CS"/>
</dbReference>
<evidence type="ECO:0000256" key="8">
    <source>
        <dbReference type="PROSITE-ProRule" id="PRU00221"/>
    </source>
</evidence>
<feature type="repeat" description="WD" evidence="8">
    <location>
        <begin position="505"/>
        <end position="546"/>
    </location>
</feature>
<dbReference type="SUPFAM" id="SSF50978">
    <property type="entry name" value="WD40 repeat-like"/>
    <property type="match status" value="1"/>
</dbReference>
<dbReference type="GO" id="GO:0030687">
    <property type="term" value="C:preribosome, large subunit precursor"/>
    <property type="evidence" value="ECO:0007669"/>
    <property type="project" value="UniProtKB-UniRule"/>
</dbReference>
<dbReference type="PANTHER" id="PTHR17605">
    <property type="entry name" value="RIBOSOME BIOGENESIS PROTEIN BOP1 BLOCK OF PROLIFERATION 1 PROTEIN"/>
    <property type="match status" value="1"/>
</dbReference>
<accession>A0A1A9USV2</accession>
<dbReference type="GO" id="GO:0070545">
    <property type="term" value="C:PeBoW complex"/>
    <property type="evidence" value="ECO:0007669"/>
    <property type="project" value="TreeGrafter"/>
</dbReference>
<keyword evidence="12" id="KW-1185">Reference proteome</keyword>
<keyword evidence="3 8" id="KW-0853">WD repeat</keyword>
<dbReference type="HAMAP" id="MF_03027">
    <property type="entry name" value="BOP1"/>
    <property type="match status" value="1"/>
</dbReference>
<feature type="region of interest" description="Disordered" evidence="9">
    <location>
        <begin position="1238"/>
        <end position="1264"/>
    </location>
</feature>
<dbReference type="VEuPathDB" id="VectorBase:GAUT014220"/>
<feature type="compositionally biased region" description="Polar residues" evidence="9">
    <location>
        <begin position="66"/>
        <end position="79"/>
    </location>
</feature>
<dbReference type="Pfam" id="PF08145">
    <property type="entry name" value="BOP1NT"/>
    <property type="match status" value="1"/>
</dbReference>
<organism evidence="11 12">
    <name type="scientific">Glossina austeni</name>
    <name type="common">Savannah tsetse fly</name>
    <dbReference type="NCBI Taxonomy" id="7395"/>
    <lineage>
        <taxon>Eukaryota</taxon>
        <taxon>Metazoa</taxon>
        <taxon>Ecdysozoa</taxon>
        <taxon>Arthropoda</taxon>
        <taxon>Hexapoda</taxon>
        <taxon>Insecta</taxon>
        <taxon>Pterygota</taxon>
        <taxon>Neoptera</taxon>
        <taxon>Endopterygota</taxon>
        <taxon>Diptera</taxon>
        <taxon>Brachycera</taxon>
        <taxon>Muscomorpha</taxon>
        <taxon>Hippoboscoidea</taxon>
        <taxon>Glossinidae</taxon>
        <taxon>Glossina</taxon>
    </lineage>
</organism>
<keyword evidence="1 7" id="KW-0690">Ribosome biogenesis</keyword>
<sequence length="1365" mass="154613">KPEFKETTKSKTNSATSTTTTTSDHKIASKVEKNANVTGNEEEDFLQTLDDAIGDSSDADEGIDQTFHSGNSDSGNSSELEFESGDEQFSNDENIKNSHSDDENTKNINNDTDEDSVNEAEIEDISTSDEDGVEDSEDKEQETVISKKIQKTKKSAKKNNQKLEDVQPSTSALCRSKVSVLQEFGKELKTSLKSKEGKNLLKKFQIDKEYENSDTSDEEDIRNTVGNIPMHWYDEYKHIGYDWDAKKIIKPPKGDQIDDFLRKIEDPNFWRTVKDPQTGQEVVLTDGDIELIKRINSSRIPNPSHDEYEPWIDWFTREVEKMPIKNVPDHKRSFLPSVSEKKKVGRMVHALKMGWMKTTEELEKERKAKRGPKFYMLWETDTGREAMRRVHDPVSAPKRDLPGHAESYNPPPEYLFDEREEREWLKLKEEPHKRKLHFMPQKYKSLREVPAYPRYLRERFLRCLDLYLCPRARRVKLNIDAEYLIPKLPSPKDLQPFPTVQSMIYEGHKDLVRRISVEPKGEYMVSGSDDKTVKIWEIATGRCIRTIETEDVVRSVAWCPNPKLSIIAVASGSRLLLINPNVGDKMLIKKTDELLSEAPQLDPMENERIKTAVQWSTADAKEQQKGVRVILTHFKVIRQVTWHGRGDYFATVMPEGANRSALIHQLSKRRSQIPFNKSKGFIQCVLFHPIKPCFFVATQHNIRIYDLVKQELIKKLLTNSKWISGMCIHPKGDNLLVSTFDKKMLWFDLDLSTKPYQTMRLHKGAVRNVAFHLRYPLFASASDDQSVIVSHGMVYNDLLQNPLIVPLKKLQTHEKRDVFGALDVVWHPVQPSNGSEKSTTNGSAKKVTNQSSSTSTDEGCETDIGNDTKDTSQSSNDLRNQRIQSFASSSSSSGVIGSYSKSLSQNLSRGSSKSNCSTFESIDFNLVTSIDIAGSLPSCASNSTLAAAVSGGTSDHSSERSVYNSNNSCMYMSPSVTSTTSMLSTKSNPYTDKRSPIHFREGRRASDGLVAQGLTGAAGPLHNGSSYGSYRYDIHKRNGWLELQQLQREALTLKNKFRSNLPLDELNNCQFQHSQFYTLSNRLPLELQQAYAQHQHLENYADKNGALHPSLIHYLRFDGGGNSYVGSLPRHEGMLYHQLSTTAMVPLQKPPLQQQLLQHRLLQQKRQLFQKQYALETHLTRQQHILRDHAYKMATHPPTLIPVSPMTAPPPTPPQASTPLVSNLGHNEDYVDLSLMESNGKHQPHQPHHHHHHHHHHHQQHNAPLTPVGAYTHHMGAVNSFMKTTYIKQQSADVALLAMPRSKSPSMNRQMSETWGSSVVHKKISPVKLENGGGRGSTPSSPAPATPSHAYHVIVNSPLLFYRNY</sequence>
<protein>
    <recommendedName>
        <fullName evidence="7">Ribosome biogenesis protein BOP1 homolog</fullName>
    </recommendedName>
</protein>
<comment type="similarity">
    <text evidence="7">Belongs to the WD repeat BOP1/ERB1 family.</text>
</comment>
<feature type="compositionally biased region" description="Basic residues" evidence="9">
    <location>
        <begin position="1242"/>
        <end position="1260"/>
    </location>
</feature>
<dbReference type="Gene3D" id="2.130.10.10">
    <property type="entry name" value="YVTN repeat-like/Quinoprotein amine dehydrogenase"/>
    <property type="match status" value="1"/>
</dbReference>
<dbReference type="PANTHER" id="PTHR17605:SF0">
    <property type="entry name" value="RIBOSOME BIOGENESIS PROTEIN BOP1"/>
    <property type="match status" value="1"/>
</dbReference>
<keyword evidence="4" id="KW-0677">Repeat</keyword>
<evidence type="ECO:0000256" key="2">
    <source>
        <dbReference type="ARBA" id="ARBA00022552"/>
    </source>
</evidence>
<dbReference type="GO" id="GO:0000466">
    <property type="term" value="P:maturation of 5.8S rRNA from tricistronic rRNA transcript (SSU-rRNA, 5.8S rRNA, LSU-rRNA)"/>
    <property type="evidence" value="ECO:0007669"/>
    <property type="project" value="UniProtKB-UniRule"/>
</dbReference>
<dbReference type="PROSITE" id="PS50294">
    <property type="entry name" value="WD_REPEATS_REGION"/>
    <property type="match status" value="1"/>
</dbReference>
<comment type="function">
    <text evidence="6">Component of the PeBoW complex, which is required for maturation of 28S and 5.8S ribosomal RNAs and formation of the 60S ribosome.</text>
</comment>
<evidence type="ECO:0000256" key="3">
    <source>
        <dbReference type="ARBA" id="ARBA00022574"/>
    </source>
</evidence>
<keyword evidence="5 7" id="KW-0539">Nucleus</keyword>
<feature type="compositionally biased region" description="Basic and acidic residues" evidence="9">
    <location>
        <begin position="23"/>
        <end position="33"/>
    </location>
</feature>
<feature type="domain" description="BOP1 N-terminal" evidence="10">
    <location>
        <begin position="233"/>
        <end position="498"/>
    </location>
</feature>
<evidence type="ECO:0000256" key="7">
    <source>
        <dbReference type="HAMAP-Rule" id="MF_03027"/>
    </source>
</evidence>
<feature type="region of interest" description="Disordered" evidence="9">
    <location>
        <begin position="1"/>
        <end position="171"/>
    </location>
</feature>
<dbReference type="InterPro" id="IPR015943">
    <property type="entry name" value="WD40/YVTN_repeat-like_dom_sf"/>
</dbReference>
<evidence type="ECO:0000313" key="12">
    <source>
        <dbReference type="Proteomes" id="UP000078200"/>
    </source>
</evidence>
<comment type="subcellular location">
    <subcellularLocation>
        <location evidence="7">Nucleus</location>
        <location evidence="7">Nucleolus</location>
    </subcellularLocation>
    <subcellularLocation>
        <location evidence="7">Nucleus</location>
        <location evidence="7">Nucleoplasm</location>
    </subcellularLocation>
</comment>
<dbReference type="FunFam" id="2.130.10.10:FF:000061">
    <property type="entry name" value="Ribosome biogenesis protein BOP1 homolog"/>
    <property type="match status" value="1"/>
</dbReference>
<dbReference type="PROSITE" id="PS00678">
    <property type="entry name" value="WD_REPEATS_1"/>
    <property type="match status" value="1"/>
</dbReference>
<dbReference type="Proteomes" id="UP000078200">
    <property type="component" value="Unassembled WGS sequence"/>
</dbReference>
<dbReference type="InterPro" id="IPR001680">
    <property type="entry name" value="WD40_rpt"/>
</dbReference>
<feature type="compositionally biased region" description="Acidic residues" evidence="9">
    <location>
        <begin position="111"/>
        <end position="140"/>
    </location>
</feature>
<dbReference type="InterPro" id="IPR028598">
    <property type="entry name" value="BOP1/Erb1"/>
</dbReference>